<proteinExistence type="predicted"/>
<comment type="caution">
    <text evidence="2">The sequence shown here is derived from an EMBL/GenBank/DDBJ whole genome shotgun (WGS) entry which is preliminary data.</text>
</comment>
<feature type="compositionally biased region" description="Basic and acidic residues" evidence="1">
    <location>
        <begin position="68"/>
        <end position="77"/>
    </location>
</feature>
<dbReference type="Proteomes" id="UP000321224">
    <property type="component" value="Unassembled WGS sequence"/>
</dbReference>
<protein>
    <submittedName>
        <fullName evidence="2">Uncharacterized protein</fullName>
    </submittedName>
</protein>
<evidence type="ECO:0000313" key="3">
    <source>
        <dbReference type="Proteomes" id="UP000321224"/>
    </source>
</evidence>
<accession>A0A511HKC4</accession>
<sequence length="83" mass="8969">MLIGVEHLRAMRLGEVRYVLPRLLGLLGCGAGLRAEHDDVSVWNGALARGRRGEGSGRLGATGSDGEQTQKRDEMEFPHGAWA</sequence>
<name>A0A511HKC4_9BACT</name>
<organism evidence="2 3">
    <name type="scientific">Myxococcus virescens</name>
    <dbReference type="NCBI Taxonomy" id="83456"/>
    <lineage>
        <taxon>Bacteria</taxon>
        <taxon>Pseudomonadati</taxon>
        <taxon>Myxococcota</taxon>
        <taxon>Myxococcia</taxon>
        <taxon>Myxococcales</taxon>
        <taxon>Cystobacterineae</taxon>
        <taxon>Myxococcaceae</taxon>
        <taxon>Myxococcus</taxon>
    </lineage>
</organism>
<dbReference type="AlphaFoldDB" id="A0A511HKC4"/>
<evidence type="ECO:0000313" key="2">
    <source>
        <dbReference type="EMBL" id="GEL72989.1"/>
    </source>
</evidence>
<evidence type="ECO:0000256" key="1">
    <source>
        <dbReference type="SAM" id="MobiDB-lite"/>
    </source>
</evidence>
<feature type="region of interest" description="Disordered" evidence="1">
    <location>
        <begin position="50"/>
        <end position="83"/>
    </location>
</feature>
<dbReference type="EMBL" id="BJVY01000029">
    <property type="protein sequence ID" value="GEL72989.1"/>
    <property type="molecule type" value="Genomic_DNA"/>
</dbReference>
<gene>
    <name evidence="2" type="ORF">MVI01_47730</name>
</gene>
<reference evidence="2 3" key="1">
    <citation type="submission" date="2019-07" db="EMBL/GenBank/DDBJ databases">
        <title>Whole genome shotgun sequence of Myxococcus virescens NBRC 100334.</title>
        <authorList>
            <person name="Hosoyama A."/>
            <person name="Uohara A."/>
            <person name="Ohji S."/>
            <person name="Ichikawa N."/>
        </authorList>
    </citation>
    <scope>NUCLEOTIDE SEQUENCE [LARGE SCALE GENOMIC DNA]</scope>
    <source>
        <strain evidence="2 3">NBRC 100334</strain>
    </source>
</reference>